<evidence type="ECO:0000313" key="1">
    <source>
        <dbReference type="EMBL" id="RRD62537.1"/>
    </source>
</evidence>
<evidence type="ECO:0000313" key="3">
    <source>
        <dbReference type="Proteomes" id="UP000278609"/>
    </source>
</evidence>
<dbReference type="EMBL" id="RQYS01000009">
    <property type="protein sequence ID" value="RRD62537.1"/>
    <property type="molecule type" value="Genomic_DNA"/>
</dbReference>
<dbReference type="EMBL" id="RQYN01000020">
    <property type="protein sequence ID" value="RRD75424.1"/>
    <property type="molecule type" value="Genomic_DNA"/>
</dbReference>
<evidence type="ECO:0000313" key="4">
    <source>
        <dbReference type="Proteomes" id="UP000279860"/>
    </source>
</evidence>
<organism evidence="1 3">
    <name type="scientific">Tannerella forsythia</name>
    <name type="common">Bacteroides forsythus</name>
    <dbReference type="NCBI Taxonomy" id="28112"/>
    <lineage>
        <taxon>Bacteria</taxon>
        <taxon>Pseudomonadati</taxon>
        <taxon>Bacteroidota</taxon>
        <taxon>Bacteroidia</taxon>
        <taxon>Bacteroidales</taxon>
        <taxon>Tannerellaceae</taxon>
        <taxon>Tannerella</taxon>
    </lineage>
</organism>
<protein>
    <submittedName>
        <fullName evidence="1">Uncharacterized protein</fullName>
    </submittedName>
</protein>
<proteinExistence type="predicted"/>
<comment type="caution">
    <text evidence="1">The sequence shown here is derived from an EMBL/GenBank/DDBJ whole genome shotgun (WGS) entry which is preliminary data.</text>
</comment>
<dbReference type="AlphaFoldDB" id="A0A3P1XX77"/>
<reference evidence="3 4" key="1">
    <citation type="submission" date="2018-11" db="EMBL/GenBank/DDBJ databases">
        <title>Genomes From Bacteria Associated with the Canine Oral Cavity: a Test Case for Automated Genome-Based Taxonomic Assignment.</title>
        <authorList>
            <person name="Coil D.A."/>
            <person name="Jospin G."/>
            <person name="Darling A.E."/>
            <person name="Wallis C."/>
            <person name="Davis I.J."/>
            <person name="Harris S."/>
            <person name="Eisen J.A."/>
            <person name="Holcombe L.J."/>
            <person name="O'Flynn C."/>
        </authorList>
    </citation>
    <scope>NUCLEOTIDE SEQUENCE [LARGE SCALE GENOMIC DNA]</scope>
    <source>
        <strain evidence="2 4">OH1426_COT-023</strain>
        <strain evidence="1 3">OH2617_COT-023</strain>
    </source>
</reference>
<name>A0A3P1XX77_TANFO</name>
<dbReference type="Proteomes" id="UP000278609">
    <property type="component" value="Unassembled WGS sequence"/>
</dbReference>
<dbReference type="Proteomes" id="UP000279860">
    <property type="component" value="Unassembled WGS sequence"/>
</dbReference>
<dbReference type="RefSeq" id="WP_124750791.1">
    <property type="nucleotide sequence ID" value="NZ_RQYN01000020.1"/>
</dbReference>
<gene>
    <name evidence="1" type="ORF">EII40_02985</name>
    <name evidence="2" type="ORF">EII41_06640</name>
</gene>
<accession>A0A3P1XX77</accession>
<dbReference type="OrthoDB" id="1098782at2"/>
<sequence length="157" mass="18716">MKTFFKTIFPLLLTVVLLTRCGGSEPKNFAYTYVLESTRTYRLFFSLDSLGHYVVEKQNIRFEQYEPYRAEGTLTDEEYARFKSLLAKSKLFDMNNSYGFEKEPDQPVADMIYQIAYQADGREKFITIRHEESMRFSRHFTELLKYTNEFISDRVKE</sequence>
<evidence type="ECO:0000313" key="2">
    <source>
        <dbReference type="EMBL" id="RRD75424.1"/>
    </source>
</evidence>